<accession>A0A8H4J840</accession>
<organism evidence="2 3">
    <name type="scientific">Fusarium acutatum</name>
    <dbReference type="NCBI Taxonomy" id="78861"/>
    <lineage>
        <taxon>Eukaryota</taxon>
        <taxon>Fungi</taxon>
        <taxon>Dikarya</taxon>
        <taxon>Ascomycota</taxon>
        <taxon>Pezizomycotina</taxon>
        <taxon>Sordariomycetes</taxon>
        <taxon>Hypocreomycetidae</taxon>
        <taxon>Hypocreales</taxon>
        <taxon>Nectriaceae</taxon>
        <taxon>Fusarium</taxon>
        <taxon>Fusarium fujikuroi species complex</taxon>
    </lineage>
</organism>
<dbReference type="Proteomes" id="UP000536711">
    <property type="component" value="Unassembled WGS sequence"/>
</dbReference>
<evidence type="ECO:0000313" key="2">
    <source>
        <dbReference type="EMBL" id="KAF4414748.1"/>
    </source>
</evidence>
<dbReference type="OrthoDB" id="5075576at2759"/>
<gene>
    <name evidence="2" type="ORF">FACUT_14004</name>
</gene>
<name>A0A8H4J840_9HYPO</name>
<keyword evidence="3" id="KW-1185">Reference proteome</keyword>
<feature type="compositionally biased region" description="Polar residues" evidence="1">
    <location>
        <begin position="45"/>
        <end position="55"/>
    </location>
</feature>
<proteinExistence type="predicted"/>
<comment type="caution">
    <text evidence="2">The sequence shown here is derived from an EMBL/GenBank/DDBJ whole genome shotgun (WGS) entry which is preliminary data.</text>
</comment>
<evidence type="ECO:0000256" key="1">
    <source>
        <dbReference type="SAM" id="MobiDB-lite"/>
    </source>
</evidence>
<dbReference type="AlphaFoldDB" id="A0A8H4J840"/>
<reference evidence="2 3" key="1">
    <citation type="submission" date="2020-01" db="EMBL/GenBank/DDBJ databases">
        <title>Identification and distribution of gene clusters putatively required for synthesis of sphingolipid metabolism inhibitors in phylogenetically diverse species of the filamentous fungus Fusarium.</title>
        <authorList>
            <person name="Kim H.-S."/>
            <person name="Busman M."/>
            <person name="Brown D.W."/>
            <person name="Divon H."/>
            <person name="Uhlig S."/>
            <person name="Proctor R.H."/>
        </authorList>
    </citation>
    <scope>NUCLEOTIDE SEQUENCE [LARGE SCALE GENOMIC DNA]</scope>
    <source>
        <strain evidence="2 3">NRRL 13308</strain>
    </source>
</reference>
<sequence length="94" mass="10312">MCCGSSRKRWHERKFKAESKIPFGSVSFNQSATRRKSSIGGVSPRSASPRSANKNWDQKFHGASNGFRKGKSKQTGSQGSDTSRRAMNGSNGSW</sequence>
<feature type="region of interest" description="Disordered" evidence="1">
    <location>
        <begin position="21"/>
        <end position="94"/>
    </location>
</feature>
<evidence type="ECO:0000313" key="3">
    <source>
        <dbReference type="Proteomes" id="UP000536711"/>
    </source>
</evidence>
<dbReference type="EMBL" id="JAADJF010000734">
    <property type="protein sequence ID" value="KAF4414748.1"/>
    <property type="molecule type" value="Genomic_DNA"/>
</dbReference>
<protein>
    <submittedName>
        <fullName evidence="2">Uncharacterized protein</fullName>
    </submittedName>
</protein>